<accession>A5CE82</accession>
<protein>
    <submittedName>
        <fullName evidence="1">Uncharacterized protein</fullName>
    </submittedName>
</protein>
<dbReference type="Proteomes" id="UP000001565">
    <property type="component" value="Chromosome"/>
</dbReference>
<name>A5CE82_ORITB</name>
<dbReference type="EMBL" id="AM494475">
    <property type="protein sequence ID" value="CAM80343.1"/>
    <property type="molecule type" value="Genomic_DNA"/>
</dbReference>
<proteinExistence type="predicted"/>
<reference evidence="1 2" key="1">
    <citation type="journal article" date="2007" name="Proc. Natl. Acad. Sci. U.S.A.">
        <title>The Orientia tsutsugamushi genome reveals massive proliferation of conjugative type IV secretion system and host-cell interaction genes.</title>
        <authorList>
            <person name="Cho N.-H."/>
            <person name="Kim H.-R."/>
            <person name="Lee J.-H."/>
            <person name="Kim S.-Y."/>
            <person name="Kim J."/>
            <person name="Cha S."/>
            <person name="Kim S.-Y."/>
            <person name="Darby A.C."/>
            <person name="Fuxelius H.-H."/>
            <person name="Yin J."/>
            <person name="Kim J.H."/>
            <person name="Kim J."/>
            <person name="Lee S.J."/>
            <person name="Koh Y.-S."/>
            <person name="Jang W.-J."/>
            <person name="Park K.-H."/>
            <person name="Andersson S.G.E."/>
            <person name="Choi M.-S."/>
            <person name="Kim I.-S."/>
        </authorList>
    </citation>
    <scope>NUCLEOTIDE SEQUENCE [LARGE SCALE GENOMIC DNA]</scope>
    <source>
        <strain evidence="1 2">Boryong</strain>
    </source>
</reference>
<evidence type="ECO:0000313" key="2">
    <source>
        <dbReference type="Proteomes" id="UP000001565"/>
    </source>
</evidence>
<dbReference type="HOGENOM" id="CLU_3009899_0_0_5"/>
<evidence type="ECO:0000313" key="1">
    <source>
        <dbReference type="EMBL" id="CAM80343.1"/>
    </source>
</evidence>
<dbReference type="KEGG" id="ots:OTBS_1277"/>
<sequence length="56" mass="6709">MTFCNISENFFIFFKVDAKLSHCISSFKNIIQKRFIKKALQQLLLLALRLIFYYNS</sequence>
<gene>
    <name evidence="1" type="ordered locus">OTBS_1277</name>
</gene>
<dbReference type="REBASE" id="15151">
    <property type="entry name" value="M.OtsBORF1276P"/>
</dbReference>
<dbReference type="AlphaFoldDB" id="A5CE82"/>
<organism evidence="1 2">
    <name type="scientific">Orientia tsutsugamushi (strain Boryong)</name>
    <name type="common">Rickettsia tsutsugamushi</name>
    <dbReference type="NCBI Taxonomy" id="357244"/>
    <lineage>
        <taxon>Bacteria</taxon>
        <taxon>Pseudomonadati</taxon>
        <taxon>Pseudomonadota</taxon>
        <taxon>Alphaproteobacteria</taxon>
        <taxon>Rickettsiales</taxon>
        <taxon>Rickettsiaceae</taxon>
        <taxon>Rickettsieae</taxon>
        <taxon>Orientia</taxon>
    </lineage>
</organism>